<dbReference type="GeneID" id="3238882"/>
<feature type="compositionally biased region" description="Basic residues" evidence="1">
    <location>
        <begin position="70"/>
        <end position="80"/>
    </location>
</feature>
<feature type="region of interest" description="Disordered" evidence="1">
    <location>
        <begin position="55"/>
        <end position="95"/>
    </location>
</feature>
<dbReference type="KEGG" id="vg:3238882"/>
<proteinExistence type="predicted"/>
<name>Q5ZNZ5_9VIRU</name>
<gene>
    <name evidence="2" type="ORF">CcBV_18.8</name>
</gene>
<organism evidence="2 3">
    <name type="scientific">Bracoviriform congregatae</name>
    <dbReference type="NCBI Taxonomy" id="39640"/>
    <lineage>
        <taxon>Viruses</taxon>
        <taxon>Viruses incertae sedis</taxon>
        <taxon>Polydnaviriformidae</taxon>
        <taxon>Bracoviriform</taxon>
    </lineage>
</organism>
<sequence length="542" mass="62310">MTYVFLKKDTDKEKADNVNKEELSKKFSLTTFRSLNKVTGYCDASAMVTYGVDDVPRHRNTRPEMSASNRKLKRLQKKRSAPIPDLQVPRTSKESGKKEIDDVSLLLTIKPIVASLLEYIKEVEDHTDSEQKQLGDDNLMAVERLKYTQLRDIYLKIVHEDMSKYLQLYREKVETDEEVQVTKKIIVTRDGDNVMVACPLRSKVLLTICPSMVFVVYSATLEYGTVGLIADDLNEGMQFLRGKMTEYVQKLLASDFEQTTSILRQLLQKQTHTFSKMMSTLKNKFNKSEFASQTNTYTFQNTHKPVVKQYLVVKFIGSHKHQNRLRCISSNWLNSTLDKIVFVRYPPEDKKENMLRYLKENFPVFCHWQTYLATVYYQTDNLGDALIYASHYTSLNEAQSKPIPTTTTSIENSVVNESFFNVSTAIRELTLTEQLKIIRPLVISILRSINLCGEEYESQSQARRNNLHYEYLRMETCTYAKFLLDKMTRYTNSSRIDAINGMDLSSTSTSATPGVNSASKEISNEIKTAIKKLLFIIDTGSE</sequence>
<dbReference type="Proteomes" id="UP000203537">
    <property type="component" value="Genome"/>
</dbReference>
<protein>
    <submittedName>
        <fullName evidence="2">Uncharacterized protein</fullName>
    </submittedName>
</protein>
<evidence type="ECO:0000313" key="2">
    <source>
        <dbReference type="EMBL" id="CAG17466.1"/>
    </source>
</evidence>
<dbReference type="RefSeq" id="YP_184844.1">
    <property type="nucleotide sequence ID" value="NC_006649.1"/>
</dbReference>
<evidence type="ECO:0000256" key="1">
    <source>
        <dbReference type="SAM" id="MobiDB-lite"/>
    </source>
</evidence>
<evidence type="ECO:0000313" key="3">
    <source>
        <dbReference type="Proteomes" id="UP000203537"/>
    </source>
</evidence>
<reference evidence="2 3" key="1">
    <citation type="journal article" date="2004" name="Science">
        <title>Genome sequence of a polydnavirus: insights into symbiotic virus evolution.</title>
        <authorList>
            <person name="Espagne E."/>
            <person name="Dupuy C."/>
            <person name="Huguet E."/>
            <person name="Cattolico L."/>
            <person name="Provost B."/>
            <person name="Martins N."/>
            <person name="Poirie M."/>
            <person name="Periquet G."/>
            <person name="Drezen J.M."/>
        </authorList>
    </citation>
    <scope>NUCLEOTIDE SEQUENCE [LARGE SCALE GENOMIC DNA]</scope>
</reference>
<dbReference type="EMBL" id="AJ632320">
    <property type="protein sequence ID" value="CAG17466.1"/>
    <property type="molecule type" value="Genomic_DNA"/>
</dbReference>
<accession>Q5ZNZ5</accession>